<feature type="chain" id="PRO_5042666961" description="Carboxylic ester hydrolase" evidence="5">
    <location>
        <begin position="18"/>
        <end position="239"/>
    </location>
</feature>
<dbReference type="PANTHER" id="PTHR11559">
    <property type="entry name" value="CARBOXYLESTERASE"/>
    <property type="match status" value="1"/>
</dbReference>
<keyword evidence="8" id="KW-1185">Reference proteome</keyword>
<dbReference type="PROSITE" id="PS00941">
    <property type="entry name" value="CARBOXYLESTERASE_B_2"/>
    <property type="match status" value="1"/>
</dbReference>
<feature type="signal peptide" evidence="5">
    <location>
        <begin position="1"/>
        <end position="17"/>
    </location>
</feature>
<dbReference type="Proteomes" id="UP001381693">
    <property type="component" value="Unassembled WGS sequence"/>
</dbReference>
<protein>
    <recommendedName>
        <fullName evidence="5">Carboxylic ester hydrolase</fullName>
        <ecNumber evidence="5">3.1.1.-</ecNumber>
    </recommendedName>
</protein>
<evidence type="ECO:0000256" key="5">
    <source>
        <dbReference type="RuleBase" id="RU361235"/>
    </source>
</evidence>
<keyword evidence="2" id="KW-0719">Serine esterase</keyword>
<evidence type="ECO:0000256" key="2">
    <source>
        <dbReference type="ARBA" id="ARBA00022487"/>
    </source>
</evidence>
<dbReference type="PROSITE" id="PS00122">
    <property type="entry name" value="CARBOXYLESTERASE_B_1"/>
    <property type="match status" value="1"/>
</dbReference>
<evidence type="ECO:0000313" key="7">
    <source>
        <dbReference type="EMBL" id="KAK7044275.1"/>
    </source>
</evidence>
<dbReference type="EC" id="3.1.1.-" evidence="5"/>
<dbReference type="Pfam" id="PF00135">
    <property type="entry name" value="COesterase"/>
    <property type="match status" value="1"/>
</dbReference>
<dbReference type="GO" id="GO:0052689">
    <property type="term" value="F:carboxylic ester hydrolase activity"/>
    <property type="evidence" value="ECO:0007669"/>
    <property type="project" value="UniProtKB-KW"/>
</dbReference>
<feature type="domain" description="Carboxylesterase type B" evidence="6">
    <location>
        <begin position="48"/>
        <end position="239"/>
    </location>
</feature>
<reference evidence="7 8" key="1">
    <citation type="submission" date="2023-11" db="EMBL/GenBank/DDBJ databases">
        <title>Halocaridina rubra genome assembly.</title>
        <authorList>
            <person name="Smith C."/>
        </authorList>
    </citation>
    <scope>NUCLEOTIDE SEQUENCE [LARGE SCALE GENOMIC DNA]</scope>
    <source>
        <strain evidence="7">EP-1</strain>
        <tissue evidence="7">Whole</tissue>
    </source>
</reference>
<gene>
    <name evidence="7" type="primary">CES5A_8</name>
    <name evidence="7" type="ORF">SK128_014111</name>
</gene>
<evidence type="ECO:0000256" key="3">
    <source>
        <dbReference type="ARBA" id="ARBA00022801"/>
    </source>
</evidence>
<keyword evidence="5" id="KW-0732">Signal</keyword>
<evidence type="ECO:0000259" key="6">
    <source>
        <dbReference type="Pfam" id="PF00135"/>
    </source>
</evidence>
<evidence type="ECO:0000256" key="4">
    <source>
        <dbReference type="ARBA" id="ARBA00023180"/>
    </source>
</evidence>
<sequence length="239" mass="25757">IVIFCLIVLASSFSVEAIKYGAPIDPSFLLPALESQDNIEEDVGDPVYVDVAQGRLMGQVRTYNNFSFNSFEGIPFAKPPVDELRFKDPVPADPWVGVLNATNAPSSCLQVVVLGHEDCLYLSVFTPLDSVNQSEPLPVMYFIYGGAFVTGGSRGYRGAQPLVSKNVILVTVNYRIGVLGFLSTEDAAAPGNQGLKDQTLGLQWVQDNIAAFGGDPQRVTIFGESAGAASVHYQMLTPY</sequence>
<feature type="non-terminal residue" evidence="7">
    <location>
        <position position="1"/>
    </location>
</feature>
<evidence type="ECO:0000256" key="1">
    <source>
        <dbReference type="ARBA" id="ARBA00005964"/>
    </source>
</evidence>
<feature type="non-terminal residue" evidence="7">
    <location>
        <position position="239"/>
    </location>
</feature>
<keyword evidence="3 5" id="KW-0378">Hydrolase</keyword>
<name>A0AAN8WCL0_HALRR</name>
<keyword evidence="4" id="KW-0325">Glycoprotein</keyword>
<dbReference type="Gene3D" id="3.40.50.1820">
    <property type="entry name" value="alpha/beta hydrolase"/>
    <property type="match status" value="1"/>
</dbReference>
<comment type="caution">
    <text evidence="7">The sequence shown here is derived from an EMBL/GenBank/DDBJ whole genome shotgun (WGS) entry which is preliminary data.</text>
</comment>
<dbReference type="InterPro" id="IPR002018">
    <property type="entry name" value="CarbesteraseB"/>
</dbReference>
<comment type="similarity">
    <text evidence="1 5">Belongs to the type-B carboxylesterase/lipase family.</text>
</comment>
<dbReference type="InterPro" id="IPR029058">
    <property type="entry name" value="AB_hydrolase_fold"/>
</dbReference>
<accession>A0AAN8WCL0</accession>
<dbReference type="EMBL" id="JAXCGZ010021739">
    <property type="protein sequence ID" value="KAK7044275.1"/>
    <property type="molecule type" value="Genomic_DNA"/>
</dbReference>
<organism evidence="7 8">
    <name type="scientific">Halocaridina rubra</name>
    <name type="common">Hawaiian red shrimp</name>
    <dbReference type="NCBI Taxonomy" id="373956"/>
    <lineage>
        <taxon>Eukaryota</taxon>
        <taxon>Metazoa</taxon>
        <taxon>Ecdysozoa</taxon>
        <taxon>Arthropoda</taxon>
        <taxon>Crustacea</taxon>
        <taxon>Multicrustacea</taxon>
        <taxon>Malacostraca</taxon>
        <taxon>Eumalacostraca</taxon>
        <taxon>Eucarida</taxon>
        <taxon>Decapoda</taxon>
        <taxon>Pleocyemata</taxon>
        <taxon>Caridea</taxon>
        <taxon>Atyoidea</taxon>
        <taxon>Atyidae</taxon>
        <taxon>Halocaridina</taxon>
    </lineage>
</organism>
<dbReference type="AlphaFoldDB" id="A0AAN8WCL0"/>
<evidence type="ECO:0000313" key="8">
    <source>
        <dbReference type="Proteomes" id="UP001381693"/>
    </source>
</evidence>
<dbReference type="SUPFAM" id="SSF53474">
    <property type="entry name" value="alpha/beta-Hydrolases"/>
    <property type="match status" value="1"/>
</dbReference>
<proteinExistence type="inferred from homology"/>
<dbReference type="InterPro" id="IPR050309">
    <property type="entry name" value="Type-B_Carboxylest/Lipase"/>
</dbReference>
<dbReference type="InterPro" id="IPR019819">
    <property type="entry name" value="Carboxylesterase_B_CS"/>
</dbReference>
<dbReference type="InterPro" id="IPR019826">
    <property type="entry name" value="Carboxylesterase_B_AS"/>
</dbReference>